<dbReference type="EnsemblProtists" id="HpaT809679">
    <property type="protein sequence ID" value="HpaP809679"/>
    <property type="gene ID" value="HpaG809679"/>
</dbReference>
<dbReference type="STRING" id="559515.M4BT94"/>
<reference evidence="3" key="1">
    <citation type="journal article" date="2010" name="Science">
        <title>Signatures of adaptation to obligate biotrophy in the Hyaloperonospora arabidopsidis genome.</title>
        <authorList>
            <person name="Baxter L."/>
            <person name="Tripathy S."/>
            <person name="Ishaque N."/>
            <person name="Boot N."/>
            <person name="Cabral A."/>
            <person name="Kemen E."/>
            <person name="Thines M."/>
            <person name="Ah-Fong A."/>
            <person name="Anderson R."/>
            <person name="Badejoko W."/>
            <person name="Bittner-Eddy P."/>
            <person name="Boore J.L."/>
            <person name="Chibucos M.C."/>
            <person name="Coates M."/>
            <person name="Dehal P."/>
            <person name="Delehaunty K."/>
            <person name="Dong S."/>
            <person name="Downton P."/>
            <person name="Dumas B."/>
            <person name="Fabro G."/>
            <person name="Fronick C."/>
            <person name="Fuerstenberg S.I."/>
            <person name="Fulton L."/>
            <person name="Gaulin E."/>
            <person name="Govers F."/>
            <person name="Hughes L."/>
            <person name="Humphray S."/>
            <person name="Jiang R.H."/>
            <person name="Judelson H."/>
            <person name="Kamoun S."/>
            <person name="Kyung K."/>
            <person name="Meijer H."/>
            <person name="Minx P."/>
            <person name="Morris P."/>
            <person name="Nelson J."/>
            <person name="Phuntumart V."/>
            <person name="Qutob D."/>
            <person name="Rehmany A."/>
            <person name="Rougon-Cardoso A."/>
            <person name="Ryden P."/>
            <person name="Torto-Alalibo T."/>
            <person name="Studholme D."/>
            <person name="Wang Y."/>
            <person name="Win J."/>
            <person name="Wood J."/>
            <person name="Clifton S.W."/>
            <person name="Rogers J."/>
            <person name="Van den Ackerveken G."/>
            <person name="Jones J.D."/>
            <person name="McDowell J.M."/>
            <person name="Beynon J."/>
            <person name="Tyler B.M."/>
        </authorList>
    </citation>
    <scope>NUCLEOTIDE SEQUENCE [LARGE SCALE GENOMIC DNA]</scope>
    <source>
        <strain evidence="3">Emoy2</strain>
    </source>
</reference>
<organism evidence="2 3">
    <name type="scientific">Hyaloperonospora arabidopsidis (strain Emoy2)</name>
    <name type="common">Downy mildew agent</name>
    <name type="synonym">Peronospora arabidopsidis</name>
    <dbReference type="NCBI Taxonomy" id="559515"/>
    <lineage>
        <taxon>Eukaryota</taxon>
        <taxon>Sar</taxon>
        <taxon>Stramenopiles</taxon>
        <taxon>Oomycota</taxon>
        <taxon>Peronosporomycetes</taxon>
        <taxon>Peronosporales</taxon>
        <taxon>Peronosporaceae</taxon>
        <taxon>Hyaloperonospora</taxon>
    </lineage>
</organism>
<name>M4BT94_HYAAE</name>
<evidence type="ECO:0000256" key="1">
    <source>
        <dbReference type="SAM" id="MobiDB-lite"/>
    </source>
</evidence>
<dbReference type="InParanoid" id="M4BT94"/>
<evidence type="ECO:0000313" key="2">
    <source>
        <dbReference type="EnsemblProtists" id="HpaP809679"/>
    </source>
</evidence>
<dbReference type="AlphaFoldDB" id="M4BT94"/>
<feature type="region of interest" description="Disordered" evidence="1">
    <location>
        <begin position="1"/>
        <end position="26"/>
    </location>
</feature>
<protein>
    <submittedName>
        <fullName evidence="2">Uncharacterized protein</fullName>
    </submittedName>
</protein>
<feature type="compositionally biased region" description="Basic and acidic residues" evidence="1">
    <location>
        <begin position="76"/>
        <end position="91"/>
    </location>
</feature>
<dbReference type="VEuPathDB" id="FungiDB:HpaG809679"/>
<sequence length="121" mass="13323">MATCAYDEDSSGQKTPVGFEDSPSQWYTANRRKRAALSAMDEELTQPDSQVTQAETEMASASEETGAPGFVAYEPSQEKEDGVQEKNRLDEEATQIWMTNSGEQKGRRHATEAEGVVDNDV</sequence>
<keyword evidence="3" id="KW-1185">Reference proteome</keyword>
<dbReference type="EMBL" id="JH597831">
    <property type="status" value="NOT_ANNOTATED_CDS"/>
    <property type="molecule type" value="Genomic_DNA"/>
</dbReference>
<dbReference type="Proteomes" id="UP000011713">
    <property type="component" value="Unassembled WGS sequence"/>
</dbReference>
<reference evidence="2" key="2">
    <citation type="submission" date="2015-06" db="UniProtKB">
        <authorList>
            <consortium name="EnsemblProtists"/>
        </authorList>
    </citation>
    <scope>IDENTIFICATION</scope>
    <source>
        <strain evidence="2">Emoy2</strain>
    </source>
</reference>
<feature type="compositionally biased region" description="Acidic residues" evidence="1">
    <location>
        <begin position="1"/>
        <end position="10"/>
    </location>
</feature>
<dbReference type="HOGENOM" id="CLU_2042555_0_0_1"/>
<accession>M4BT94</accession>
<feature type="region of interest" description="Disordered" evidence="1">
    <location>
        <begin position="39"/>
        <end position="121"/>
    </location>
</feature>
<evidence type="ECO:0000313" key="3">
    <source>
        <dbReference type="Proteomes" id="UP000011713"/>
    </source>
</evidence>
<proteinExistence type="predicted"/>
<feature type="compositionally biased region" description="Low complexity" evidence="1">
    <location>
        <begin position="54"/>
        <end position="67"/>
    </location>
</feature>